<reference evidence="1" key="1">
    <citation type="submission" date="2014-09" db="EMBL/GenBank/DDBJ databases">
        <authorList>
            <person name="Magalhaes I.L.F."/>
            <person name="Oliveira U."/>
            <person name="Santos F.R."/>
            <person name="Vidigal T.H.D.A."/>
            <person name="Brescovit A.D."/>
            <person name="Santos A.J."/>
        </authorList>
    </citation>
    <scope>NUCLEOTIDE SEQUENCE</scope>
    <source>
        <tissue evidence="1">Shoot tissue taken approximately 20 cm above the soil surface</tissue>
    </source>
</reference>
<reference evidence="1" key="2">
    <citation type="journal article" date="2015" name="Data Brief">
        <title>Shoot transcriptome of the giant reed, Arundo donax.</title>
        <authorList>
            <person name="Barrero R.A."/>
            <person name="Guerrero F.D."/>
            <person name="Moolhuijzen P."/>
            <person name="Goolsby J.A."/>
            <person name="Tidwell J."/>
            <person name="Bellgard S.E."/>
            <person name="Bellgard M.I."/>
        </authorList>
    </citation>
    <scope>NUCLEOTIDE SEQUENCE</scope>
    <source>
        <tissue evidence="1">Shoot tissue taken approximately 20 cm above the soil surface</tissue>
    </source>
</reference>
<proteinExistence type="predicted"/>
<dbReference type="AlphaFoldDB" id="A0A0A9EI28"/>
<accession>A0A0A9EI28</accession>
<name>A0A0A9EI28_ARUDO</name>
<sequence>MSLINNRLSFTSALQQDAFGSSS</sequence>
<dbReference type="EMBL" id="GBRH01199252">
    <property type="protein sequence ID" value="JAD98643.1"/>
    <property type="molecule type" value="Transcribed_RNA"/>
</dbReference>
<organism evidence="1">
    <name type="scientific">Arundo donax</name>
    <name type="common">Giant reed</name>
    <name type="synonym">Donax arundinaceus</name>
    <dbReference type="NCBI Taxonomy" id="35708"/>
    <lineage>
        <taxon>Eukaryota</taxon>
        <taxon>Viridiplantae</taxon>
        <taxon>Streptophyta</taxon>
        <taxon>Embryophyta</taxon>
        <taxon>Tracheophyta</taxon>
        <taxon>Spermatophyta</taxon>
        <taxon>Magnoliopsida</taxon>
        <taxon>Liliopsida</taxon>
        <taxon>Poales</taxon>
        <taxon>Poaceae</taxon>
        <taxon>PACMAD clade</taxon>
        <taxon>Arundinoideae</taxon>
        <taxon>Arundineae</taxon>
        <taxon>Arundo</taxon>
    </lineage>
</organism>
<evidence type="ECO:0000313" key="1">
    <source>
        <dbReference type="EMBL" id="JAD98643.1"/>
    </source>
</evidence>
<protein>
    <submittedName>
        <fullName evidence="1">Uncharacterized protein</fullName>
    </submittedName>
</protein>